<gene>
    <name evidence="3" type="ORF">POTOM_018604</name>
</gene>
<dbReference type="PANTHER" id="PTHR46128">
    <property type="entry name" value="MITOCHONDRIAL GROUP I INTRON SPLICING FACTOR CCM1"/>
    <property type="match status" value="1"/>
</dbReference>
<evidence type="ECO:0000313" key="4">
    <source>
        <dbReference type="Proteomes" id="UP000886885"/>
    </source>
</evidence>
<dbReference type="Pfam" id="PF12854">
    <property type="entry name" value="PPR_1"/>
    <property type="match status" value="1"/>
</dbReference>
<evidence type="ECO:0008006" key="5">
    <source>
        <dbReference type="Google" id="ProtNLM"/>
    </source>
</evidence>
<evidence type="ECO:0000256" key="1">
    <source>
        <dbReference type="ARBA" id="ARBA00007626"/>
    </source>
</evidence>
<name>A0A8X7ZZH9_POPTO</name>
<proteinExistence type="inferred from homology"/>
<dbReference type="OrthoDB" id="1709053at2759"/>
<feature type="repeat" description="PPR" evidence="2">
    <location>
        <begin position="9"/>
        <end position="47"/>
    </location>
</feature>
<organism evidence="3 4">
    <name type="scientific">Populus tomentosa</name>
    <name type="common">Chinese white poplar</name>
    <dbReference type="NCBI Taxonomy" id="118781"/>
    <lineage>
        <taxon>Eukaryota</taxon>
        <taxon>Viridiplantae</taxon>
        <taxon>Streptophyta</taxon>
        <taxon>Embryophyta</taxon>
        <taxon>Tracheophyta</taxon>
        <taxon>Spermatophyta</taxon>
        <taxon>Magnoliopsida</taxon>
        <taxon>eudicotyledons</taxon>
        <taxon>Gunneridae</taxon>
        <taxon>Pentapetalae</taxon>
        <taxon>rosids</taxon>
        <taxon>fabids</taxon>
        <taxon>Malpighiales</taxon>
        <taxon>Salicaceae</taxon>
        <taxon>Saliceae</taxon>
        <taxon>Populus</taxon>
    </lineage>
</organism>
<dbReference type="EMBL" id="JAAWWB010000009">
    <property type="protein sequence ID" value="KAG6775173.1"/>
    <property type="molecule type" value="Genomic_DNA"/>
</dbReference>
<accession>A0A8X7ZZH9</accession>
<reference evidence="3" key="1">
    <citation type="journal article" date="2020" name="bioRxiv">
        <title>Hybrid origin of Populus tomentosa Carr. identified through genome sequencing and phylogenomic analysis.</title>
        <authorList>
            <person name="An X."/>
            <person name="Gao K."/>
            <person name="Chen Z."/>
            <person name="Li J."/>
            <person name="Yang X."/>
            <person name="Yang X."/>
            <person name="Zhou J."/>
            <person name="Guo T."/>
            <person name="Zhao T."/>
            <person name="Huang S."/>
            <person name="Miao D."/>
            <person name="Khan W.U."/>
            <person name="Rao P."/>
            <person name="Ye M."/>
            <person name="Lei B."/>
            <person name="Liao W."/>
            <person name="Wang J."/>
            <person name="Ji L."/>
            <person name="Li Y."/>
            <person name="Guo B."/>
            <person name="Mustafa N.S."/>
            <person name="Li S."/>
            <person name="Yun Q."/>
            <person name="Keller S.R."/>
            <person name="Mao J."/>
            <person name="Zhang R."/>
            <person name="Strauss S.H."/>
        </authorList>
    </citation>
    <scope>NUCLEOTIDE SEQUENCE</scope>
    <source>
        <strain evidence="3">GM15</strain>
        <tissue evidence="3">Leaf</tissue>
    </source>
</reference>
<dbReference type="InterPro" id="IPR002885">
    <property type="entry name" value="PPR_rpt"/>
</dbReference>
<dbReference type="PANTHER" id="PTHR46128:SF356">
    <property type="entry name" value="PENTACOTRIPEPTIDE-REPEAT REGION OF PRORP DOMAIN-CONTAINING PROTEIN"/>
    <property type="match status" value="1"/>
</dbReference>
<dbReference type="PROSITE" id="PS51375">
    <property type="entry name" value="PPR"/>
    <property type="match status" value="2"/>
</dbReference>
<evidence type="ECO:0000313" key="3">
    <source>
        <dbReference type="EMBL" id="KAG6775173.1"/>
    </source>
</evidence>
<dbReference type="NCBIfam" id="TIGR00756">
    <property type="entry name" value="PPR"/>
    <property type="match status" value="1"/>
</dbReference>
<comment type="caution">
    <text evidence="3">The sequence shown here is derived from an EMBL/GenBank/DDBJ whole genome shotgun (WGS) entry which is preliminary data.</text>
</comment>
<feature type="repeat" description="PPR" evidence="2">
    <location>
        <begin position="48"/>
        <end position="82"/>
    </location>
</feature>
<dbReference type="Proteomes" id="UP000886885">
    <property type="component" value="Chromosome 5A"/>
</dbReference>
<sequence length="116" mass="12961">MCSYGLLPDLITYSILLDGLFKTHVISGEHEVAKELFSKLSADGIRPTVRTYNVMIKGLPKEGLSDEAYELFRKMEDDGLLPDSSSYLSTFQMLLDLESHDEIISRFTVGALKVGK</sequence>
<comment type="similarity">
    <text evidence="1">Belongs to the PPR family. P subfamily.</text>
</comment>
<dbReference type="InterPro" id="IPR050872">
    <property type="entry name" value="PPR_P_subfamily"/>
</dbReference>
<dbReference type="AlphaFoldDB" id="A0A8X7ZZH9"/>
<protein>
    <recommendedName>
        <fullName evidence="5">Pentatricopeptide repeat-containing protein</fullName>
    </recommendedName>
</protein>
<evidence type="ECO:0000256" key="2">
    <source>
        <dbReference type="PROSITE-ProRule" id="PRU00708"/>
    </source>
</evidence>
<keyword evidence="4" id="KW-1185">Reference proteome</keyword>